<evidence type="ECO:0000313" key="2">
    <source>
        <dbReference type="EMBL" id="MFC4107809.1"/>
    </source>
</evidence>
<dbReference type="EMBL" id="JBHSBN010000011">
    <property type="protein sequence ID" value="MFC4107809.1"/>
    <property type="molecule type" value="Genomic_DNA"/>
</dbReference>
<reference evidence="3" key="1">
    <citation type="journal article" date="2019" name="Int. J. Syst. Evol. Microbiol.">
        <title>The Global Catalogue of Microorganisms (GCM) 10K type strain sequencing project: providing services to taxonomists for standard genome sequencing and annotation.</title>
        <authorList>
            <consortium name="The Broad Institute Genomics Platform"/>
            <consortium name="The Broad Institute Genome Sequencing Center for Infectious Disease"/>
            <person name="Wu L."/>
            <person name="Ma J."/>
        </authorList>
    </citation>
    <scope>NUCLEOTIDE SEQUENCE [LARGE SCALE GENOMIC DNA]</scope>
    <source>
        <strain evidence="3">2902at01</strain>
    </source>
</reference>
<dbReference type="Proteomes" id="UP001595868">
    <property type="component" value="Unassembled WGS sequence"/>
</dbReference>
<name>A0ABV8KP33_9ACTN</name>
<dbReference type="InterPro" id="IPR056911">
    <property type="entry name" value="Phage_Znf_bind_put"/>
</dbReference>
<accession>A0ABV8KP33</accession>
<evidence type="ECO:0000259" key="1">
    <source>
        <dbReference type="Pfam" id="PF24623"/>
    </source>
</evidence>
<evidence type="ECO:0000313" key="3">
    <source>
        <dbReference type="Proteomes" id="UP001595868"/>
    </source>
</evidence>
<dbReference type="Pfam" id="PF24623">
    <property type="entry name" value="Phage_zn_bind_8"/>
    <property type="match status" value="1"/>
</dbReference>
<protein>
    <recommendedName>
        <fullName evidence="1">DNA-binding phage zinc finger domain-containing protein</fullName>
    </recommendedName>
</protein>
<sequence length="59" mass="6443">MSPADVELALTVPCPLCKMPAGSGCVNTVDVLPREPHECRPVRARFVMEAIAYNLEESE</sequence>
<proteinExistence type="predicted"/>
<feature type="domain" description="DNA-binding phage zinc finger" evidence="1">
    <location>
        <begin position="5"/>
        <end position="48"/>
    </location>
</feature>
<keyword evidence="3" id="KW-1185">Reference proteome</keyword>
<organism evidence="2 3">
    <name type="scientific">Micromonospora zhanjiangensis</name>
    <dbReference type="NCBI Taxonomy" id="1522057"/>
    <lineage>
        <taxon>Bacteria</taxon>
        <taxon>Bacillati</taxon>
        <taxon>Actinomycetota</taxon>
        <taxon>Actinomycetes</taxon>
        <taxon>Micromonosporales</taxon>
        <taxon>Micromonosporaceae</taxon>
        <taxon>Micromonospora</taxon>
    </lineage>
</organism>
<dbReference type="RefSeq" id="WP_377547213.1">
    <property type="nucleotide sequence ID" value="NZ_JBHSBN010000011.1"/>
</dbReference>
<gene>
    <name evidence="2" type="ORF">ACFOX0_17990</name>
</gene>
<comment type="caution">
    <text evidence="2">The sequence shown here is derived from an EMBL/GenBank/DDBJ whole genome shotgun (WGS) entry which is preliminary data.</text>
</comment>